<organism evidence="1 2">
    <name type="scientific">Araneus ventricosus</name>
    <name type="common">Orbweaver spider</name>
    <name type="synonym">Epeira ventricosa</name>
    <dbReference type="NCBI Taxonomy" id="182803"/>
    <lineage>
        <taxon>Eukaryota</taxon>
        <taxon>Metazoa</taxon>
        <taxon>Ecdysozoa</taxon>
        <taxon>Arthropoda</taxon>
        <taxon>Chelicerata</taxon>
        <taxon>Arachnida</taxon>
        <taxon>Araneae</taxon>
        <taxon>Araneomorphae</taxon>
        <taxon>Entelegynae</taxon>
        <taxon>Araneoidea</taxon>
        <taxon>Araneidae</taxon>
        <taxon>Araneus</taxon>
    </lineage>
</organism>
<gene>
    <name evidence="1" type="ORF">AVEN_161705_1</name>
</gene>
<protein>
    <submittedName>
        <fullName evidence="1">Uncharacterized protein</fullName>
    </submittedName>
</protein>
<evidence type="ECO:0000313" key="2">
    <source>
        <dbReference type="Proteomes" id="UP000499080"/>
    </source>
</evidence>
<dbReference type="EMBL" id="BGPR01004487">
    <property type="protein sequence ID" value="GBN00165.1"/>
    <property type="molecule type" value="Genomic_DNA"/>
</dbReference>
<dbReference type="AlphaFoldDB" id="A0A4Y2KD34"/>
<name>A0A4Y2KD34_ARAVE</name>
<keyword evidence="2" id="KW-1185">Reference proteome</keyword>
<evidence type="ECO:0000313" key="1">
    <source>
        <dbReference type="EMBL" id="GBN00165.1"/>
    </source>
</evidence>
<dbReference type="Proteomes" id="UP000499080">
    <property type="component" value="Unassembled WGS sequence"/>
</dbReference>
<sequence length="247" mass="28987">MMHESVLEHTRHLPSLSLQEMSLVKTITTLCNNRQLLGLILKCNFQKDFRFRLCARNGPEWKTVLAMADELISQICNCVLLKKRMLDLLWPVSYRIMLWKSIYAPFISNTFLQHFYWTDRGRIDNARTIRHLIGNKNISVRKRFVLACSVCLREEIHKICREMSNEDKVYFYTENHKQIFPLLLFWAHTMEGSGNVLEQYMDGAGECAIELGLLEAIKHLFAISTEDQRRSMADSCILELDKKINRK</sequence>
<reference evidence="1 2" key="1">
    <citation type="journal article" date="2019" name="Sci. Rep.">
        <title>Orb-weaving spider Araneus ventricosus genome elucidates the spidroin gene catalogue.</title>
        <authorList>
            <person name="Kono N."/>
            <person name="Nakamura H."/>
            <person name="Ohtoshi R."/>
            <person name="Moran D.A.P."/>
            <person name="Shinohara A."/>
            <person name="Yoshida Y."/>
            <person name="Fujiwara M."/>
            <person name="Mori M."/>
            <person name="Tomita M."/>
            <person name="Arakawa K."/>
        </authorList>
    </citation>
    <scope>NUCLEOTIDE SEQUENCE [LARGE SCALE GENOMIC DNA]</scope>
</reference>
<proteinExistence type="predicted"/>
<comment type="caution">
    <text evidence="1">The sequence shown here is derived from an EMBL/GenBank/DDBJ whole genome shotgun (WGS) entry which is preliminary data.</text>
</comment>
<accession>A0A4Y2KD34</accession>